<dbReference type="Proteomes" id="UP000276215">
    <property type="component" value="Unassembled WGS sequence"/>
</dbReference>
<evidence type="ECO:0000313" key="2">
    <source>
        <dbReference type="Proteomes" id="UP000276215"/>
    </source>
</evidence>
<name>A0A3N4JJ35_9PEZI</name>
<sequence>MASAETCRLSEAHPPKERSIEVFSAVLPEIKSQLRSLRHLHPPAYFDAVKDLSNNDLTSFTVDNLESVRVGSTAYGMHIFGKIQLPKSNGGYIHVRVFVGGEEAGKCKVHCIHIEDKENAEGGKDFRAIMKKEDELEWFNE</sequence>
<gene>
    <name evidence="1" type="ORF">L873DRAFT_1162984</name>
</gene>
<evidence type="ECO:0000313" key="1">
    <source>
        <dbReference type="EMBL" id="RPA96988.1"/>
    </source>
</evidence>
<reference evidence="1 2" key="1">
    <citation type="journal article" date="2018" name="Nat. Ecol. Evol.">
        <title>Pezizomycetes genomes reveal the molecular basis of ectomycorrhizal truffle lifestyle.</title>
        <authorList>
            <person name="Murat C."/>
            <person name="Payen T."/>
            <person name="Noel B."/>
            <person name="Kuo A."/>
            <person name="Morin E."/>
            <person name="Chen J."/>
            <person name="Kohler A."/>
            <person name="Krizsan K."/>
            <person name="Balestrini R."/>
            <person name="Da Silva C."/>
            <person name="Montanini B."/>
            <person name="Hainaut M."/>
            <person name="Levati E."/>
            <person name="Barry K.W."/>
            <person name="Belfiori B."/>
            <person name="Cichocki N."/>
            <person name="Clum A."/>
            <person name="Dockter R.B."/>
            <person name="Fauchery L."/>
            <person name="Guy J."/>
            <person name="Iotti M."/>
            <person name="Le Tacon F."/>
            <person name="Lindquist E.A."/>
            <person name="Lipzen A."/>
            <person name="Malagnac F."/>
            <person name="Mello A."/>
            <person name="Molinier V."/>
            <person name="Miyauchi S."/>
            <person name="Poulain J."/>
            <person name="Riccioni C."/>
            <person name="Rubini A."/>
            <person name="Sitrit Y."/>
            <person name="Splivallo R."/>
            <person name="Traeger S."/>
            <person name="Wang M."/>
            <person name="Zifcakova L."/>
            <person name="Wipf D."/>
            <person name="Zambonelli A."/>
            <person name="Paolocci F."/>
            <person name="Nowrousian M."/>
            <person name="Ottonello S."/>
            <person name="Baldrian P."/>
            <person name="Spatafora J.W."/>
            <person name="Henrissat B."/>
            <person name="Nagy L.G."/>
            <person name="Aury J.M."/>
            <person name="Wincker P."/>
            <person name="Grigoriev I.V."/>
            <person name="Bonfante P."/>
            <person name="Martin F.M."/>
        </authorList>
    </citation>
    <scope>NUCLEOTIDE SEQUENCE [LARGE SCALE GENOMIC DNA]</scope>
    <source>
        <strain evidence="1 2">120613-1</strain>
    </source>
</reference>
<protein>
    <submittedName>
        <fullName evidence="1">Uncharacterized protein</fullName>
    </submittedName>
</protein>
<organism evidence="1 2">
    <name type="scientific">Choiromyces venosus 120613-1</name>
    <dbReference type="NCBI Taxonomy" id="1336337"/>
    <lineage>
        <taxon>Eukaryota</taxon>
        <taxon>Fungi</taxon>
        <taxon>Dikarya</taxon>
        <taxon>Ascomycota</taxon>
        <taxon>Pezizomycotina</taxon>
        <taxon>Pezizomycetes</taxon>
        <taxon>Pezizales</taxon>
        <taxon>Tuberaceae</taxon>
        <taxon>Choiromyces</taxon>
    </lineage>
</organism>
<dbReference type="EMBL" id="ML120409">
    <property type="protein sequence ID" value="RPA96988.1"/>
    <property type="molecule type" value="Genomic_DNA"/>
</dbReference>
<proteinExistence type="predicted"/>
<keyword evidence="2" id="KW-1185">Reference proteome</keyword>
<accession>A0A3N4JJ35</accession>
<dbReference type="AlphaFoldDB" id="A0A3N4JJ35"/>
<dbReference type="OrthoDB" id="3344950at2759"/>